<dbReference type="InterPro" id="IPR036097">
    <property type="entry name" value="HisK_dim/P_sf"/>
</dbReference>
<dbReference type="EMBL" id="CP018099">
    <property type="protein sequence ID" value="APF19938.1"/>
    <property type="molecule type" value="Genomic_DNA"/>
</dbReference>
<dbReference type="PROSITE" id="PS50885">
    <property type="entry name" value="HAMP"/>
    <property type="match status" value="1"/>
</dbReference>
<reference evidence="14 17" key="2">
    <citation type="submission" date="2016-11" db="EMBL/GenBank/DDBJ databases">
        <title>Genomic analysis of Caldithrix abyssi and proposal of a novel bacterial phylum Caldithrichaeota.</title>
        <authorList>
            <person name="Kublanov I."/>
            <person name="Sigalova O."/>
            <person name="Gavrilov S."/>
            <person name="Lebedinsky A."/>
            <person name="Ivanova N."/>
            <person name="Daum C."/>
            <person name="Reddy T."/>
            <person name="Klenk H.P."/>
            <person name="Goker M."/>
            <person name="Reva O."/>
            <person name="Miroshnichenko M."/>
            <person name="Kyprides N."/>
            <person name="Woyke T."/>
            <person name="Gelfand M."/>
        </authorList>
    </citation>
    <scope>NUCLEOTIDE SEQUENCE [LARGE SCALE GENOMIC DNA]</scope>
    <source>
        <strain evidence="14 17">LF13</strain>
    </source>
</reference>
<feature type="transmembrane region" description="Helical" evidence="11">
    <location>
        <begin position="166"/>
        <end position="187"/>
    </location>
</feature>
<keyword evidence="7 15" id="KW-0418">Kinase</keyword>
<proteinExistence type="predicted"/>
<keyword evidence="8 11" id="KW-1133">Transmembrane helix</keyword>
<evidence type="ECO:0000256" key="2">
    <source>
        <dbReference type="ARBA" id="ARBA00004370"/>
    </source>
</evidence>
<dbReference type="Pfam" id="PF00672">
    <property type="entry name" value="HAMP"/>
    <property type="match status" value="1"/>
</dbReference>
<dbReference type="InterPro" id="IPR005467">
    <property type="entry name" value="His_kinase_dom"/>
</dbReference>
<evidence type="ECO:0000256" key="11">
    <source>
        <dbReference type="SAM" id="Phobius"/>
    </source>
</evidence>
<feature type="domain" description="HAMP" evidence="13">
    <location>
        <begin position="190"/>
        <end position="244"/>
    </location>
</feature>
<evidence type="ECO:0000256" key="6">
    <source>
        <dbReference type="ARBA" id="ARBA00022692"/>
    </source>
</evidence>
<feature type="domain" description="Histidine kinase" evidence="12">
    <location>
        <begin position="252"/>
        <end position="459"/>
    </location>
</feature>
<keyword evidence="5" id="KW-0808">Transferase</keyword>
<dbReference type="CDD" id="cd00075">
    <property type="entry name" value="HATPase"/>
    <property type="match status" value="1"/>
</dbReference>
<keyword evidence="6 11" id="KW-0812">Transmembrane</keyword>
<dbReference type="EMBL" id="CM001402">
    <property type="protein sequence ID" value="EHO40029.1"/>
    <property type="molecule type" value="Genomic_DNA"/>
</dbReference>
<dbReference type="Proteomes" id="UP000004671">
    <property type="component" value="Chromosome"/>
</dbReference>
<sequence length="461" mass="53629">MIKYFSHSSRRIILFNTFTMLIFYVVFNVFFLFLLNRHLEKEIDNGLIHEIDHFHIALGVENDSIYFKNKEELQERGLREITEKPYFLRILNKSGHVLFQSPNLKYLSDIPIHLPINIDTLTFVNHSVEHYSLRTCYAPIKKDNKVYGYIQLSTLKSAGKKVFTDILFFDILTFPLVLLVILGISFMNAHQYLAPIRKIIQITKHISATDLSKRIDYEADPSDEIGQLRDTLNHLFDRLENQIKQIAQFTDNAAHQLLSPLTVMKTELELLTRREHTNPDCVNSFNVLIQQTDRMIRIINTLLIISRNDNIQSVPLSIISLKKVIQFIKNHYTQRVTFKIQRGNFFLKGNPEYFLMALQNLIDNALKYSDENSEVIVKIFKVGSILKIQVIDQGIGIPDEEKERIFERFYRSDKANHQKGFGLGLSLVQSVVKQIDGSIQVRDNQPRGTIFELSFPLLKLE</sequence>
<dbReference type="GO" id="GO:0005886">
    <property type="term" value="C:plasma membrane"/>
    <property type="evidence" value="ECO:0007669"/>
    <property type="project" value="TreeGrafter"/>
</dbReference>
<dbReference type="Gene3D" id="1.10.287.130">
    <property type="match status" value="1"/>
</dbReference>
<dbReference type="Pfam" id="PF00512">
    <property type="entry name" value="HisKA"/>
    <property type="match status" value="1"/>
</dbReference>
<dbReference type="InterPro" id="IPR050428">
    <property type="entry name" value="TCS_sensor_his_kinase"/>
</dbReference>
<dbReference type="KEGG" id="caby:Cabys_3190"/>
<dbReference type="SUPFAM" id="SSF55874">
    <property type="entry name" value="ATPase domain of HSP90 chaperone/DNA topoisomerase II/histidine kinase"/>
    <property type="match status" value="1"/>
</dbReference>
<dbReference type="Pfam" id="PF02518">
    <property type="entry name" value="HATPase_c"/>
    <property type="match status" value="1"/>
</dbReference>
<dbReference type="CDD" id="cd00082">
    <property type="entry name" value="HisKA"/>
    <property type="match status" value="1"/>
</dbReference>
<evidence type="ECO:0000256" key="3">
    <source>
        <dbReference type="ARBA" id="ARBA00012438"/>
    </source>
</evidence>
<dbReference type="PROSITE" id="PS50109">
    <property type="entry name" value="HIS_KIN"/>
    <property type="match status" value="1"/>
</dbReference>
<evidence type="ECO:0000313" key="15">
    <source>
        <dbReference type="EMBL" id="EHO40029.1"/>
    </source>
</evidence>
<evidence type="ECO:0000256" key="9">
    <source>
        <dbReference type="ARBA" id="ARBA00023012"/>
    </source>
</evidence>
<dbReference type="InterPro" id="IPR003661">
    <property type="entry name" value="HisK_dim/P_dom"/>
</dbReference>
<dbReference type="PRINTS" id="PR00344">
    <property type="entry name" value="BCTRLSENSOR"/>
</dbReference>
<feature type="transmembrane region" description="Helical" evidence="11">
    <location>
        <begin position="12"/>
        <end position="35"/>
    </location>
</feature>
<evidence type="ECO:0000313" key="17">
    <source>
        <dbReference type="Proteomes" id="UP000183868"/>
    </source>
</evidence>
<dbReference type="STRING" id="880073.Cabys_3190"/>
<evidence type="ECO:0000256" key="5">
    <source>
        <dbReference type="ARBA" id="ARBA00022679"/>
    </source>
</evidence>
<dbReference type="PANTHER" id="PTHR45436:SF5">
    <property type="entry name" value="SENSOR HISTIDINE KINASE TRCS"/>
    <property type="match status" value="1"/>
</dbReference>
<evidence type="ECO:0000256" key="10">
    <source>
        <dbReference type="ARBA" id="ARBA00023136"/>
    </source>
</evidence>
<evidence type="ECO:0000256" key="1">
    <source>
        <dbReference type="ARBA" id="ARBA00000085"/>
    </source>
</evidence>
<dbReference type="HOGENOM" id="CLU_000445_89_6_0"/>
<comment type="subcellular location">
    <subcellularLocation>
        <location evidence="2">Membrane</location>
    </subcellularLocation>
</comment>
<dbReference type="SMART" id="SM00387">
    <property type="entry name" value="HATPase_c"/>
    <property type="match status" value="1"/>
</dbReference>
<dbReference type="InterPro" id="IPR003594">
    <property type="entry name" value="HATPase_dom"/>
</dbReference>
<dbReference type="Gene3D" id="6.10.340.10">
    <property type="match status" value="1"/>
</dbReference>
<evidence type="ECO:0000256" key="7">
    <source>
        <dbReference type="ARBA" id="ARBA00022777"/>
    </source>
</evidence>
<dbReference type="AlphaFoldDB" id="H1XQE2"/>
<dbReference type="InterPro" id="IPR036890">
    <property type="entry name" value="HATPase_C_sf"/>
</dbReference>
<comment type="catalytic activity">
    <reaction evidence="1">
        <text>ATP + protein L-histidine = ADP + protein N-phospho-L-histidine.</text>
        <dbReference type="EC" id="2.7.13.3"/>
    </reaction>
</comment>
<dbReference type="Proteomes" id="UP000183868">
    <property type="component" value="Chromosome"/>
</dbReference>
<dbReference type="eggNOG" id="COG2205">
    <property type="taxonomic scope" value="Bacteria"/>
</dbReference>
<dbReference type="InterPro" id="IPR004358">
    <property type="entry name" value="Sig_transdc_His_kin-like_C"/>
</dbReference>
<keyword evidence="4" id="KW-0597">Phosphoprotein</keyword>
<dbReference type="SUPFAM" id="SSF47384">
    <property type="entry name" value="Homodimeric domain of signal transducing histidine kinase"/>
    <property type="match status" value="1"/>
</dbReference>
<dbReference type="EC" id="2.7.13.3" evidence="3"/>
<dbReference type="SUPFAM" id="SSF158472">
    <property type="entry name" value="HAMP domain-like"/>
    <property type="match status" value="1"/>
</dbReference>
<keyword evidence="16" id="KW-1185">Reference proteome</keyword>
<protein>
    <recommendedName>
        <fullName evidence="3">histidine kinase</fullName>
        <ecNumber evidence="3">2.7.13.3</ecNumber>
    </recommendedName>
</protein>
<keyword evidence="9" id="KW-0902">Two-component regulatory system</keyword>
<name>H1XQE2_CALAY</name>
<dbReference type="GO" id="GO:0000155">
    <property type="term" value="F:phosphorelay sensor kinase activity"/>
    <property type="evidence" value="ECO:0007669"/>
    <property type="project" value="InterPro"/>
</dbReference>
<dbReference type="PANTHER" id="PTHR45436">
    <property type="entry name" value="SENSOR HISTIDINE KINASE YKOH"/>
    <property type="match status" value="1"/>
</dbReference>
<evidence type="ECO:0000313" key="14">
    <source>
        <dbReference type="EMBL" id="APF19938.1"/>
    </source>
</evidence>
<dbReference type="SMART" id="SM00388">
    <property type="entry name" value="HisKA"/>
    <property type="match status" value="1"/>
</dbReference>
<dbReference type="Gene3D" id="3.30.565.10">
    <property type="entry name" value="Histidine kinase-like ATPase, C-terminal domain"/>
    <property type="match status" value="1"/>
</dbReference>
<dbReference type="PaxDb" id="880073-Calab_0384"/>
<reference evidence="15 16" key="1">
    <citation type="submission" date="2011-09" db="EMBL/GenBank/DDBJ databases">
        <title>The permanent draft genome of Caldithrix abyssi DSM 13497.</title>
        <authorList>
            <consortium name="US DOE Joint Genome Institute (JGI-PGF)"/>
            <person name="Lucas S."/>
            <person name="Han J."/>
            <person name="Lapidus A."/>
            <person name="Bruce D."/>
            <person name="Goodwin L."/>
            <person name="Pitluck S."/>
            <person name="Peters L."/>
            <person name="Kyrpides N."/>
            <person name="Mavromatis K."/>
            <person name="Ivanova N."/>
            <person name="Mikhailova N."/>
            <person name="Chertkov O."/>
            <person name="Detter J.C."/>
            <person name="Tapia R."/>
            <person name="Han C."/>
            <person name="Land M."/>
            <person name="Hauser L."/>
            <person name="Markowitz V."/>
            <person name="Cheng J.-F."/>
            <person name="Hugenholtz P."/>
            <person name="Woyke T."/>
            <person name="Wu D."/>
            <person name="Spring S."/>
            <person name="Brambilla E."/>
            <person name="Klenk H.-P."/>
            <person name="Eisen J.A."/>
        </authorList>
    </citation>
    <scope>NUCLEOTIDE SEQUENCE [LARGE SCALE GENOMIC DNA]</scope>
    <source>
        <strain evidence="15 16">DSM 13497</strain>
    </source>
</reference>
<evidence type="ECO:0000256" key="4">
    <source>
        <dbReference type="ARBA" id="ARBA00022553"/>
    </source>
</evidence>
<organism evidence="15 16">
    <name type="scientific">Caldithrix abyssi DSM 13497</name>
    <dbReference type="NCBI Taxonomy" id="880073"/>
    <lineage>
        <taxon>Bacteria</taxon>
        <taxon>Pseudomonadati</taxon>
        <taxon>Calditrichota</taxon>
        <taxon>Calditrichia</taxon>
        <taxon>Calditrichales</taxon>
        <taxon>Calditrichaceae</taxon>
        <taxon>Caldithrix</taxon>
    </lineage>
</organism>
<evidence type="ECO:0000313" key="16">
    <source>
        <dbReference type="Proteomes" id="UP000004671"/>
    </source>
</evidence>
<evidence type="ECO:0000259" key="12">
    <source>
        <dbReference type="PROSITE" id="PS50109"/>
    </source>
</evidence>
<accession>H1XQE2</accession>
<dbReference type="RefSeq" id="WP_006926944.1">
    <property type="nucleotide sequence ID" value="NZ_CM001402.1"/>
</dbReference>
<dbReference type="InterPro" id="IPR003660">
    <property type="entry name" value="HAMP_dom"/>
</dbReference>
<dbReference type="SMART" id="SM00304">
    <property type="entry name" value="HAMP"/>
    <property type="match status" value="1"/>
</dbReference>
<dbReference type="InParanoid" id="H1XQE2"/>
<evidence type="ECO:0000259" key="13">
    <source>
        <dbReference type="PROSITE" id="PS50885"/>
    </source>
</evidence>
<dbReference type="CDD" id="cd06225">
    <property type="entry name" value="HAMP"/>
    <property type="match status" value="1"/>
</dbReference>
<keyword evidence="10 11" id="KW-0472">Membrane</keyword>
<gene>
    <name evidence="14" type="ORF">Cabys_3190</name>
    <name evidence="15" type="ORF">Calab_0384</name>
</gene>
<evidence type="ECO:0000256" key="8">
    <source>
        <dbReference type="ARBA" id="ARBA00022989"/>
    </source>
</evidence>